<dbReference type="Pfam" id="PF00291">
    <property type="entry name" value="PALP"/>
    <property type="match status" value="1"/>
</dbReference>
<protein>
    <recommendedName>
        <fullName evidence="1">Tryptophan synthase beta chain-like PALP domain-containing protein</fullName>
    </recommendedName>
</protein>
<dbReference type="EMBL" id="JAAALK010000285">
    <property type="protein sequence ID" value="KAG8064106.1"/>
    <property type="molecule type" value="Genomic_DNA"/>
</dbReference>
<gene>
    <name evidence="2" type="ORF">GUJ93_ZPchr0004g39121</name>
</gene>
<evidence type="ECO:0000259" key="1">
    <source>
        <dbReference type="Pfam" id="PF00291"/>
    </source>
</evidence>
<dbReference type="Proteomes" id="UP000729402">
    <property type="component" value="Unassembled WGS sequence"/>
</dbReference>
<dbReference type="OrthoDB" id="10259545at2759"/>
<accession>A0A8J5RZY9</accession>
<sequence length="163" mass="17312">MLQQFENPANVKVHYETTGPEIWEDTLGQVDIFVMGIGSGGTVTGVGKYLKEKNPNAKIYGVEPAEANVLNGGKPGPHLITGNGVKSEDAVKMARELALKEGLLVGISSGANTVAALELAKKPENKGKLIVTVLPSLGERYLSSALFEDLRKEAEAMQPVPVD</sequence>
<dbReference type="PANTHER" id="PTHR10314">
    <property type="entry name" value="CYSTATHIONINE BETA-SYNTHASE"/>
    <property type="match status" value="1"/>
</dbReference>
<comment type="caution">
    <text evidence="2">The sequence shown here is derived from an EMBL/GenBank/DDBJ whole genome shotgun (WGS) entry which is preliminary data.</text>
</comment>
<proteinExistence type="predicted"/>
<dbReference type="InterPro" id="IPR050214">
    <property type="entry name" value="Cys_Synth/Cystath_Beta-Synth"/>
</dbReference>
<feature type="domain" description="Tryptophan synthase beta chain-like PALP" evidence="1">
    <location>
        <begin position="2"/>
        <end position="135"/>
    </location>
</feature>
<reference evidence="2" key="1">
    <citation type="journal article" date="2021" name="bioRxiv">
        <title>Whole Genome Assembly and Annotation of Northern Wild Rice, Zizania palustris L., Supports a Whole Genome Duplication in the Zizania Genus.</title>
        <authorList>
            <person name="Haas M."/>
            <person name="Kono T."/>
            <person name="Macchietto M."/>
            <person name="Millas R."/>
            <person name="McGilp L."/>
            <person name="Shao M."/>
            <person name="Duquette J."/>
            <person name="Hirsch C.N."/>
            <person name="Kimball J."/>
        </authorList>
    </citation>
    <scope>NUCLEOTIDE SEQUENCE</scope>
    <source>
        <tissue evidence="2">Fresh leaf tissue</tissue>
    </source>
</reference>
<dbReference type="AlphaFoldDB" id="A0A8J5RZY9"/>
<reference evidence="2" key="2">
    <citation type="submission" date="2021-02" db="EMBL/GenBank/DDBJ databases">
        <authorList>
            <person name="Kimball J.A."/>
            <person name="Haas M.W."/>
            <person name="Macchietto M."/>
            <person name="Kono T."/>
            <person name="Duquette J."/>
            <person name="Shao M."/>
        </authorList>
    </citation>
    <scope>NUCLEOTIDE SEQUENCE</scope>
    <source>
        <tissue evidence="2">Fresh leaf tissue</tissue>
    </source>
</reference>
<keyword evidence="3" id="KW-1185">Reference proteome</keyword>
<evidence type="ECO:0000313" key="2">
    <source>
        <dbReference type="EMBL" id="KAG8064106.1"/>
    </source>
</evidence>
<dbReference type="InterPro" id="IPR001926">
    <property type="entry name" value="TrpB-like_PALP"/>
</dbReference>
<evidence type="ECO:0000313" key="3">
    <source>
        <dbReference type="Proteomes" id="UP000729402"/>
    </source>
</evidence>
<organism evidence="2 3">
    <name type="scientific">Zizania palustris</name>
    <name type="common">Northern wild rice</name>
    <dbReference type="NCBI Taxonomy" id="103762"/>
    <lineage>
        <taxon>Eukaryota</taxon>
        <taxon>Viridiplantae</taxon>
        <taxon>Streptophyta</taxon>
        <taxon>Embryophyta</taxon>
        <taxon>Tracheophyta</taxon>
        <taxon>Spermatophyta</taxon>
        <taxon>Magnoliopsida</taxon>
        <taxon>Liliopsida</taxon>
        <taxon>Poales</taxon>
        <taxon>Poaceae</taxon>
        <taxon>BOP clade</taxon>
        <taxon>Oryzoideae</taxon>
        <taxon>Oryzeae</taxon>
        <taxon>Zizaniinae</taxon>
        <taxon>Zizania</taxon>
    </lineage>
</organism>
<name>A0A8J5RZY9_ZIZPA</name>